<dbReference type="PROSITE" id="PS50106">
    <property type="entry name" value="PDZ"/>
    <property type="match status" value="1"/>
</dbReference>
<evidence type="ECO:0000256" key="4">
    <source>
        <dbReference type="SAM" id="MobiDB-lite"/>
    </source>
</evidence>
<evidence type="ECO:0000256" key="3">
    <source>
        <dbReference type="PROSITE-ProRule" id="PRU00192"/>
    </source>
</evidence>
<feature type="compositionally biased region" description="Polar residues" evidence="4">
    <location>
        <begin position="1621"/>
        <end position="1637"/>
    </location>
</feature>
<dbReference type="SUPFAM" id="SSF52540">
    <property type="entry name" value="P-loop containing nucleoside triphosphate hydrolases"/>
    <property type="match status" value="1"/>
</dbReference>
<evidence type="ECO:0000259" key="6">
    <source>
        <dbReference type="PROSITE" id="PS50052"/>
    </source>
</evidence>
<keyword evidence="2" id="KW-0040">ANK repeat</keyword>
<dbReference type="InterPro" id="IPR036770">
    <property type="entry name" value="Ankyrin_rpt-contain_sf"/>
</dbReference>
<gene>
    <name evidence="8" type="ORF">LSH36_446g02052</name>
</gene>
<feature type="repeat" description="ANK" evidence="2">
    <location>
        <begin position="306"/>
        <end position="338"/>
    </location>
</feature>
<comment type="caution">
    <text evidence="8">The sequence shown here is derived from an EMBL/GenBank/DDBJ whole genome shotgun (WGS) entry which is preliminary data.</text>
</comment>
<feature type="compositionally biased region" description="Polar residues" evidence="4">
    <location>
        <begin position="971"/>
        <end position="984"/>
    </location>
</feature>
<evidence type="ECO:0000313" key="8">
    <source>
        <dbReference type="EMBL" id="KAK2149576.1"/>
    </source>
</evidence>
<feature type="region of interest" description="Disordered" evidence="4">
    <location>
        <begin position="1589"/>
        <end position="1690"/>
    </location>
</feature>
<feature type="compositionally biased region" description="Polar residues" evidence="4">
    <location>
        <begin position="730"/>
        <end position="751"/>
    </location>
</feature>
<feature type="compositionally biased region" description="Polar residues" evidence="4">
    <location>
        <begin position="1647"/>
        <end position="1656"/>
    </location>
</feature>
<feature type="compositionally biased region" description="Polar residues" evidence="4">
    <location>
        <begin position="496"/>
        <end position="522"/>
    </location>
</feature>
<keyword evidence="1 3" id="KW-0728">SH3 domain</keyword>
<feature type="repeat" description="ANK" evidence="2">
    <location>
        <begin position="228"/>
        <end position="261"/>
    </location>
</feature>
<dbReference type="CDD" id="cd00136">
    <property type="entry name" value="PDZ_canonical"/>
    <property type="match status" value="1"/>
</dbReference>
<feature type="region of interest" description="Disordered" evidence="4">
    <location>
        <begin position="1070"/>
        <end position="1090"/>
    </location>
</feature>
<dbReference type="GO" id="GO:0045216">
    <property type="term" value="P:cell-cell junction organization"/>
    <property type="evidence" value="ECO:0007669"/>
    <property type="project" value="TreeGrafter"/>
</dbReference>
<dbReference type="PROSITE" id="PS50088">
    <property type="entry name" value="ANK_REPEAT"/>
    <property type="match status" value="6"/>
</dbReference>
<feature type="compositionally biased region" description="Low complexity" evidence="4">
    <location>
        <begin position="948"/>
        <end position="957"/>
    </location>
</feature>
<feature type="compositionally biased region" description="Polar residues" evidence="4">
    <location>
        <begin position="1048"/>
        <end position="1058"/>
    </location>
</feature>
<dbReference type="SMART" id="SM00228">
    <property type="entry name" value="PDZ"/>
    <property type="match status" value="1"/>
</dbReference>
<dbReference type="GO" id="GO:0005886">
    <property type="term" value="C:plasma membrane"/>
    <property type="evidence" value="ECO:0007669"/>
    <property type="project" value="TreeGrafter"/>
</dbReference>
<feature type="compositionally biased region" description="Basic and acidic residues" evidence="4">
    <location>
        <begin position="709"/>
        <end position="725"/>
    </location>
</feature>
<dbReference type="PROSITE" id="PS50052">
    <property type="entry name" value="GUANYLATE_KINASE_2"/>
    <property type="match status" value="1"/>
</dbReference>
<dbReference type="Pfam" id="PF00595">
    <property type="entry name" value="PDZ"/>
    <property type="match status" value="1"/>
</dbReference>
<evidence type="ECO:0000259" key="5">
    <source>
        <dbReference type="PROSITE" id="PS50002"/>
    </source>
</evidence>
<dbReference type="Pfam" id="PF07653">
    <property type="entry name" value="SH3_2"/>
    <property type="match status" value="1"/>
</dbReference>
<feature type="domain" description="PDZ" evidence="7">
    <location>
        <begin position="1125"/>
        <end position="1203"/>
    </location>
</feature>
<feature type="compositionally biased region" description="Basic and acidic residues" evidence="4">
    <location>
        <begin position="1541"/>
        <end position="1550"/>
    </location>
</feature>
<dbReference type="InterPro" id="IPR008144">
    <property type="entry name" value="Guanylate_kin-like_dom"/>
</dbReference>
<feature type="region of interest" description="Disordered" evidence="4">
    <location>
        <begin position="1508"/>
        <end position="1572"/>
    </location>
</feature>
<feature type="compositionally biased region" description="Low complexity" evidence="4">
    <location>
        <begin position="450"/>
        <end position="465"/>
    </location>
</feature>
<dbReference type="Gene3D" id="2.30.42.10">
    <property type="match status" value="1"/>
</dbReference>
<dbReference type="GO" id="GO:0150105">
    <property type="term" value="P:protein localization to cell-cell junction"/>
    <property type="evidence" value="ECO:0007669"/>
    <property type="project" value="TreeGrafter"/>
</dbReference>
<feature type="compositionally biased region" description="Acidic residues" evidence="4">
    <location>
        <begin position="960"/>
        <end position="970"/>
    </location>
</feature>
<evidence type="ECO:0000313" key="9">
    <source>
        <dbReference type="Proteomes" id="UP001208570"/>
    </source>
</evidence>
<feature type="compositionally biased region" description="Acidic residues" evidence="4">
    <location>
        <begin position="1516"/>
        <end position="1529"/>
    </location>
</feature>
<feature type="compositionally biased region" description="Basic residues" evidence="4">
    <location>
        <begin position="1551"/>
        <end position="1560"/>
    </location>
</feature>
<dbReference type="InterPro" id="IPR008145">
    <property type="entry name" value="GK/Ca_channel_bsu"/>
</dbReference>
<dbReference type="InterPro" id="IPR027417">
    <property type="entry name" value="P-loop_NTPase"/>
</dbReference>
<feature type="repeat" description="ANK" evidence="2">
    <location>
        <begin position="262"/>
        <end position="305"/>
    </location>
</feature>
<feature type="compositionally biased region" description="Polar residues" evidence="4">
    <location>
        <begin position="894"/>
        <end position="909"/>
    </location>
</feature>
<accession>A0AAD9MZL6</accession>
<dbReference type="InterPro" id="IPR036034">
    <property type="entry name" value="PDZ_sf"/>
</dbReference>
<reference evidence="8" key="1">
    <citation type="journal article" date="2023" name="Mol. Biol. Evol.">
        <title>Third-Generation Sequencing Reveals the Adaptive Role of the Epigenome in Three Deep-Sea Polychaetes.</title>
        <authorList>
            <person name="Perez M."/>
            <person name="Aroh O."/>
            <person name="Sun Y."/>
            <person name="Lan Y."/>
            <person name="Juniper S.K."/>
            <person name="Young C.R."/>
            <person name="Angers B."/>
            <person name="Qian P.Y."/>
        </authorList>
    </citation>
    <scope>NUCLEOTIDE SEQUENCE</scope>
    <source>
        <strain evidence="8">P08H-3</strain>
    </source>
</reference>
<dbReference type="GO" id="GO:0005923">
    <property type="term" value="C:bicellular tight junction"/>
    <property type="evidence" value="ECO:0007669"/>
    <property type="project" value="TreeGrafter"/>
</dbReference>
<protein>
    <recommendedName>
        <fullName evidence="10">Tight junction protein ZO-1</fullName>
    </recommendedName>
</protein>
<dbReference type="SUPFAM" id="SSF50156">
    <property type="entry name" value="PDZ domain-like"/>
    <property type="match status" value="1"/>
</dbReference>
<dbReference type="EMBL" id="JAODUP010000446">
    <property type="protein sequence ID" value="KAK2149576.1"/>
    <property type="molecule type" value="Genomic_DNA"/>
</dbReference>
<feature type="repeat" description="ANK" evidence="2">
    <location>
        <begin position="158"/>
        <end position="190"/>
    </location>
</feature>
<feature type="compositionally biased region" description="Low complexity" evidence="4">
    <location>
        <begin position="777"/>
        <end position="799"/>
    </location>
</feature>
<feature type="compositionally biased region" description="Polar residues" evidence="4">
    <location>
        <begin position="555"/>
        <end position="580"/>
    </location>
</feature>
<dbReference type="Pfam" id="PF12796">
    <property type="entry name" value="Ank_2"/>
    <property type="match status" value="2"/>
</dbReference>
<feature type="repeat" description="ANK" evidence="2">
    <location>
        <begin position="125"/>
        <end position="157"/>
    </location>
</feature>
<dbReference type="InterPro" id="IPR001478">
    <property type="entry name" value="PDZ"/>
</dbReference>
<feature type="region of interest" description="Disordered" evidence="4">
    <location>
        <begin position="430"/>
        <end position="985"/>
    </location>
</feature>
<evidence type="ECO:0000256" key="1">
    <source>
        <dbReference type="ARBA" id="ARBA00022443"/>
    </source>
</evidence>
<feature type="compositionally biased region" description="Low complexity" evidence="4">
    <location>
        <begin position="1657"/>
        <end position="1673"/>
    </location>
</feature>
<dbReference type="InterPro" id="IPR001452">
    <property type="entry name" value="SH3_domain"/>
</dbReference>
<dbReference type="Gene3D" id="2.30.30.40">
    <property type="entry name" value="SH3 Domains"/>
    <property type="match status" value="1"/>
</dbReference>
<feature type="compositionally biased region" description="Polar residues" evidence="4">
    <location>
        <begin position="1022"/>
        <end position="1031"/>
    </location>
</feature>
<feature type="region of interest" description="Disordered" evidence="4">
    <location>
        <begin position="1022"/>
        <end position="1058"/>
    </location>
</feature>
<evidence type="ECO:0000259" key="7">
    <source>
        <dbReference type="PROSITE" id="PS50106"/>
    </source>
</evidence>
<feature type="compositionally biased region" description="Polar residues" evidence="4">
    <location>
        <begin position="431"/>
        <end position="446"/>
    </location>
</feature>
<evidence type="ECO:0000256" key="2">
    <source>
        <dbReference type="PROSITE-ProRule" id="PRU00023"/>
    </source>
</evidence>
<dbReference type="SMART" id="SM00072">
    <property type="entry name" value="GuKc"/>
    <property type="match status" value="1"/>
</dbReference>
<name>A0AAD9MZL6_9ANNE</name>
<dbReference type="GO" id="GO:0050839">
    <property type="term" value="F:cell adhesion molecule binding"/>
    <property type="evidence" value="ECO:0007669"/>
    <property type="project" value="TreeGrafter"/>
</dbReference>
<feature type="domain" description="Guanylate kinase-like" evidence="6">
    <location>
        <begin position="1356"/>
        <end position="1497"/>
    </location>
</feature>
<dbReference type="PROSITE" id="PS50297">
    <property type="entry name" value="ANK_REP_REGION"/>
    <property type="match status" value="4"/>
</dbReference>
<feature type="compositionally biased region" description="Acidic residues" evidence="4">
    <location>
        <begin position="637"/>
        <end position="652"/>
    </location>
</feature>
<feature type="region of interest" description="Disordered" evidence="4">
    <location>
        <begin position="1733"/>
        <end position="1757"/>
    </location>
</feature>
<dbReference type="PANTHER" id="PTHR13865">
    <property type="entry name" value="TIGHT JUNCTION PROTEIN"/>
    <property type="match status" value="1"/>
</dbReference>
<dbReference type="PROSITE" id="PS50002">
    <property type="entry name" value="SH3"/>
    <property type="match status" value="1"/>
</dbReference>
<dbReference type="InterPro" id="IPR002110">
    <property type="entry name" value="Ankyrin_rpt"/>
</dbReference>
<organism evidence="8 9">
    <name type="scientific">Paralvinella palmiformis</name>
    <dbReference type="NCBI Taxonomy" id="53620"/>
    <lineage>
        <taxon>Eukaryota</taxon>
        <taxon>Metazoa</taxon>
        <taxon>Spiralia</taxon>
        <taxon>Lophotrochozoa</taxon>
        <taxon>Annelida</taxon>
        <taxon>Polychaeta</taxon>
        <taxon>Sedentaria</taxon>
        <taxon>Canalipalpata</taxon>
        <taxon>Terebellida</taxon>
        <taxon>Terebelliformia</taxon>
        <taxon>Alvinellidae</taxon>
        <taxon>Paralvinella</taxon>
    </lineage>
</organism>
<dbReference type="PANTHER" id="PTHR13865:SF28">
    <property type="entry name" value="POLYCHAETOID, ISOFORM O"/>
    <property type="match status" value="1"/>
</dbReference>
<dbReference type="Gene3D" id="3.40.50.300">
    <property type="entry name" value="P-loop containing nucleotide triphosphate hydrolases"/>
    <property type="match status" value="1"/>
</dbReference>
<dbReference type="SUPFAM" id="SSF50044">
    <property type="entry name" value="SH3-domain"/>
    <property type="match status" value="1"/>
</dbReference>
<dbReference type="GO" id="GO:0098609">
    <property type="term" value="P:cell-cell adhesion"/>
    <property type="evidence" value="ECO:0007669"/>
    <property type="project" value="TreeGrafter"/>
</dbReference>
<dbReference type="Gene3D" id="1.25.40.20">
    <property type="entry name" value="Ankyrin repeat-containing domain"/>
    <property type="match status" value="3"/>
</dbReference>
<dbReference type="SUPFAM" id="SSF48403">
    <property type="entry name" value="Ankyrin repeat"/>
    <property type="match status" value="1"/>
</dbReference>
<evidence type="ECO:0008006" key="10">
    <source>
        <dbReference type="Google" id="ProtNLM"/>
    </source>
</evidence>
<keyword evidence="9" id="KW-1185">Reference proteome</keyword>
<feature type="repeat" description="ANK" evidence="2">
    <location>
        <begin position="191"/>
        <end position="223"/>
    </location>
</feature>
<proteinExistence type="predicted"/>
<dbReference type="Proteomes" id="UP001208570">
    <property type="component" value="Unassembled WGS sequence"/>
</dbReference>
<dbReference type="InterPro" id="IPR036028">
    <property type="entry name" value="SH3-like_dom_sf"/>
</dbReference>
<sequence>MGKKTHGPILVAAIEHSDFEKVREVLITHIKSKQRIQELCTSDVRRLASEYTEVPLLLAATLPDPTIIQFLVCKQEVNINFVQKEVVKRKTKVKTALILAVRAGLVNTVDAILAMNADPNLQDHKLRTALHHAVRKADYRMAKMLLTRGAQPNIVDAAGNTPLHMATIFGHTELVKLLVKHDSDMFKKGTGGAIPIHMAAKEGHNVLVRLFCDYDVNVNTKVPCYDNREKAPIHVAAEEGHAETVATLLEDCGAEPNIRDSMGETPLHCACLREYDPMGMKSKDEYTETVRVLLNSGAHIDLQNSRGETPLHLATRNEFQKTVELLIHAGSDPTIEDNGGYKPYDLATVDDTVTIQLLKSAMEERIRIMNDAMEVRAKGYSTALIKPSVSSRSALSINSVGSNEFILASGGPNGSNAVYEDGYLKPVGLRSRSNTKGSSLTGSSQDIFGKSHSTSSSGGSKSAFSRGKKKSQSLLPQFRVKGAAKNSQRSLDRSADSNPNNFESRARNNSCSSPNSGQNVTRTLPKPPVEMRNAGLSQQRANRGAEVDSFWDVTPRNSACDNEPTQPSNSRADELQQSYESLPGDDIMATASLGGKGRGRRVPRQSPVGKKPAIQIQPAFPNANKIPASPLKNGTADSDDDDDSFYDDESFDTLDTLSEKEAPAVPPKPSKTKLAQSRLKYTPEEKRKIQNAVSNQSLHSWLEEQADIIVKDGPPEPPSAKHENVEGNDEYSTVSEFSSVSRTHQDPNPSRQPFIVGKKDGPPPPLPPKPGTRVASQQQQQQQPYRRPQQQLQQAPLPQTIIRVVPKDPGRSSPVSESTSFSQSTQQYGSDYYDSRNSRLTTEESESVVTDSTLLGSNADMKRQHTRQQNNNMRTFKEADTKAAIGSMNDESSDNTNWERVPVNQSSNLYWEHTDSTQGIYEARRETRQKLQQKKPPPAQRQTSNYADSSDSLSWKSSLDEDIDDDDDETTVVSQQVVPSNQGGSVARLRQNLETDLRFHKSMGDLQNHPKPQRRLERILSEGQSLSSVMPSYTPEESRDSAKPPHGNSKNQQFSNTTMVRSGSVEFIELQRNPDTQYSMKRAQSEKGLESDDDLLNQRKVTIGNETVIPDKIRTGSSGSADNRIICYNSEGKQPLKLVGGNVTGMFVHEIEKKSKASKEGLKVGDRILKLNNRSIGNLTREDVYAILKGIKSSVRMVVRNEMDDYQKVLSNGGSGDSFFIKTHFAYDASSKSEFSFKIGDVFSVRDTAPSGKQGLWRVAKMAITSTREQTGFIPNKFRADQIATSYKIAQLRAEEIRNKGGFIRKSFKRAKSLDRGMNRIDGDDFKEALKNVKSYEWVTQKSPGFRRPVVLLGLFCDSVRDTLLQDQPDRFGIPKGAIELSSNAPNGDGSVPSINTRPIEVVMQQGKHCLLIVSPSSIKYLQEHTQLNPIVIYLCPANKAIVKALKERFAPGFERKAGFMYDEAIQFSKRHHGLFSATVSYTNNGEWSKTLKETIVRLQEQPIWVSLERNTDGSSSDEEDSAEDDDEVSFPIQPQPFKLALDKQDDSSTRRGRARKPNRVSKTTDDLPDVPDEIRDVLNRHIGASVQQSSRVRNMSVDDVLSRGMGSTNYQDLRVEEESTVSNQSQLDTSHSSNSGGAKPKRSILKNKSLSSAEDSSGGDTASLATTTSASSVRQRGRQPSNPRNPPRAITIERADPAMNPALHQQLHAQQMAARRQYVIQMPQSLSYHEIKSTTEDGKSRPSTMQNSRRPPMERTFPNDHELLYHLMAEELIVVNPLPSGNVRGSTCCLSDLESRTDLFCVD</sequence>
<dbReference type="SMART" id="SM00248">
    <property type="entry name" value="ANK"/>
    <property type="match status" value="7"/>
</dbReference>
<feature type="compositionally biased region" description="Polar residues" evidence="4">
    <location>
        <begin position="847"/>
        <end position="856"/>
    </location>
</feature>
<feature type="compositionally biased region" description="Low complexity" evidence="4">
    <location>
        <begin position="812"/>
        <end position="830"/>
    </location>
</feature>
<feature type="domain" description="SH3" evidence="5">
    <location>
        <begin position="1216"/>
        <end position="1284"/>
    </location>
</feature>
<dbReference type="PRINTS" id="PR01415">
    <property type="entry name" value="ANKYRIN"/>
</dbReference>